<comment type="cofactor">
    <cofactor evidence="1">
        <name>Mn(2+)</name>
        <dbReference type="ChEBI" id="CHEBI:29035"/>
    </cofactor>
</comment>
<protein>
    <submittedName>
        <fullName evidence="8">Hydantoinase/carbamoylase family amidase</fullName>
        <ecNumber evidence="8">3.5.-.-</ecNumber>
    </submittedName>
</protein>
<name>A0AAX3WNE8_METEX</name>
<proteinExistence type="inferred from homology"/>
<evidence type="ECO:0000256" key="5">
    <source>
        <dbReference type="ARBA" id="ARBA00022801"/>
    </source>
</evidence>
<dbReference type="InterPro" id="IPR002933">
    <property type="entry name" value="Peptidase_M20"/>
</dbReference>
<comment type="similarity">
    <text evidence="2">Belongs to the peptidase M20 family.</text>
</comment>
<dbReference type="NCBIfam" id="TIGR01879">
    <property type="entry name" value="hydantase"/>
    <property type="match status" value="1"/>
</dbReference>
<keyword evidence="5 8" id="KW-0378">Hydrolase</keyword>
<keyword evidence="4 7" id="KW-0479">Metal-binding</keyword>
<dbReference type="GO" id="GO:0046872">
    <property type="term" value="F:metal ion binding"/>
    <property type="evidence" value="ECO:0007669"/>
    <property type="project" value="UniProtKB-KW"/>
</dbReference>
<dbReference type="PANTHER" id="PTHR32494">
    <property type="entry name" value="ALLANTOATE DEIMINASE-RELATED"/>
    <property type="match status" value="1"/>
</dbReference>
<sequence length="434" mass="45055">MAKTVIDRIERLAQVSAYPWNLTRRVFSPQQAEAEALVLGWMEEAGLSARHDPAGNLIGRLEGAVPGGQAVVIGGHVDTASDAGRYVGTLGVLMGIAAVERIVRRGSPQGHAVEVVAFVADAAGRFGIPRLGSRAVTGWFDEHMLDIDDDYGVTLRQAMEAHGLDPEGPAAARRVAGDVLAYLEVAAEAGPVLEQSESPVGVVPALSGSMMLRVTLRGHAVGSATVPTRNRRDALAGTADCILEAERIGLEREDVAVTVVRMDVEPVPTFVVTGSVTFGVLVESSDDAGRRAATAELAAAFEGVAARRGLEIDIERSVDPDATRCEPGIVHLFERAVEASGHPVTRLAQGMATDASNMALIAPIGLVLVRCRDGVGWGPAGTVDPADIEAGLDVLTFVIGDLANGSDPPADGGSRVDVRLDASAARKLAGGGPS</sequence>
<dbReference type="Gene3D" id="3.40.630.10">
    <property type="entry name" value="Zn peptidases"/>
    <property type="match status" value="1"/>
</dbReference>
<dbReference type="InterPro" id="IPR036264">
    <property type="entry name" value="Bact_exopeptidase_dim_dom"/>
</dbReference>
<organism evidence="8 9">
    <name type="scientific">Methylorubrum extorquens</name>
    <name type="common">Methylobacterium dichloromethanicum</name>
    <name type="synonym">Methylobacterium extorquens</name>
    <dbReference type="NCBI Taxonomy" id="408"/>
    <lineage>
        <taxon>Bacteria</taxon>
        <taxon>Pseudomonadati</taxon>
        <taxon>Pseudomonadota</taxon>
        <taxon>Alphaproteobacteria</taxon>
        <taxon>Hyphomicrobiales</taxon>
        <taxon>Methylobacteriaceae</taxon>
        <taxon>Methylorubrum</taxon>
    </lineage>
</organism>
<dbReference type="EMBL" id="CP073634">
    <property type="protein sequence ID" value="WHQ72967.1"/>
    <property type="molecule type" value="Genomic_DNA"/>
</dbReference>
<dbReference type="PANTHER" id="PTHR32494:SF19">
    <property type="entry name" value="ALLANTOATE DEIMINASE-RELATED"/>
    <property type="match status" value="1"/>
</dbReference>
<keyword evidence="8" id="KW-0614">Plasmid</keyword>
<dbReference type="RefSeq" id="WP_283536465.1">
    <property type="nucleotide sequence ID" value="NZ_CP073634.1"/>
</dbReference>
<evidence type="ECO:0000313" key="8">
    <source>
        <dbReference type="EMBL" id="WHQ72967.1"/>
    </source>
</evidence>
<evidence type="ECO:0000256" key="3">
    <source>
        <dbReference type="ARBA" id="ARBA00011738"/>
    </source>
</evidence>
<dbReference type="GO" id="GO:0016813">
    <property type="term" value="F:hydrolase activity, acting on carbon-nitrogen (but not peptide) bonds, in linear amidines"/>
    <property type="evidence" value="ECO:0007669"/>
    <property type="project" value="InterPro"/>
</dbReference>
<evidence type="ECO:0000313" key="9">
    <source>
        <dbReference type="Proteomes" id="UP001223720"/>
    </source>
</evidence>
<dbReference type="Pfam" id="PF01546">
    <property type="entry name" value="Peptidase_M20"/>
    <property type="match status" value="1"/>
</dbReference>
<dbReference type="Gene3D" id="3.30.70.360">
    <property type="match status" value="1"/>
</dbReference>
<evidence type="ECO:0000256" key="6">
    <source>
        <dbReference type="ARBA" id="ARBA00023211"/>
    </source>
</evidence>
<comment type="subunit">
    <text evidence="3">Homodimer.</text>
</comment>
<dbReference type="PIRSF" id="PIRSF001235">
    <property type="entry name" value="Amidase_carbamoylase"/>
    <property type="match status" value="1"/>
</dbReference>
<reference evidence="8" key="1">
    <citation type="journal article" date="2022" name="Biotechnol. Bioprocess Eng.">
        <title>Pan-genome Analysis Reveals Comparative Genomic Features of Central Metabolic Pathways in Methylorubrum extorquens.</title>
        <authorList>
            <person name="Lee G.M."/>
            <person name="Scott-Nevros Z.K."/>
            <person name="Lee S.-M."/>
            <person name="Kim D."/>
        </authorList>
    </citation>
    <scope>NUCLEOTIDE SEQUENCE</scope>
    <source>
        <strain evidence="8">ATCC 55366</strain>
        <plasmid evidence="8">pME152</plasmid>
    </source>
</reference>
<evidence type="ECO:0000256" key="7">
    <source>
        <dbReference type="PIRSR" id="PIRSR001235-1"/>
    </source>
</evidence>
<keyword evidence="6" id="KW-0464">Manganese</keyword>
<evidence type="ECO:0000256" key="2">
    <source>
        <dbReference type="ARBA" id="ARBA00006153"/>
    </source>
</evidence>
<accession>A0AAX3WNE8</accession>
<dbReference type="SUPFAM" id="SSF55031">
    <property type="entry name" value="Bacterial exopeptidase dimerisation domain"/>
    <property type="match status" value="1"/>
</dbReference>
<feature type="binding site" evidence="7">
    <location>
        <position position="76"/>
    </location>
    <ligand>
        <name>Zn(2+)</name>
        <dbReference type="ChEBI" id="CHEBI:29105"/>
        <label>1</label>
    </ligand>
</feature>
<gene>
    <name evidence="8" type="ORF">KEC54_28325</name>
</gene>
<evidence type="ECO:0000256" key="4">
    <source>
        <dbReference type="ARBA" id="ARBA00022723"/>
    </source>
</evidence>
<keyword evidence="7" id="KW-0862">Zinc</keyword>
<geneLocation type="plasmid" evidence="8 9">
    <name>pME152</name>
</geneLocation>
<evidence type="ECO:0000256" key="1">
    <source>
        <dbReference type="ARBA" id="ARBA00001936"/>
    </source>
</evidence>
<comment type="cofactor">
    <cofactor evidence="7">
        <name>Zn(2+)</name>
        <dbReference type="ChEBI" id="CHEBI:29105"/>
    </cofactor>
    <text evidence="7">Binds 2 Zn(2+) ions per subunit.</text>
</comment>
<dbReference type="SUPFAM" id="SSF53187">
    <property type="entry name" value="Zn-dependent exopeptidases"/>
    <property type="match status" value="1"/>
</dbReference>
<dbReference type="AlphaFoldDB" id="A0AAX3WNE8"/>
<dbReference type="Proteomes" id="UP001223720">
    <property type="component" value="Plasmid pME152"/>
</dbReference>
<dbReference type="EC" id="3.5.-.-" evidence="8"/>
<dbReference type="InterPro" id="IPR010158">
    <property type="entry name" value="Amidase_Cbmase"/>
</dbReference>